<dbReference type="SMART" id="SM01014">
    <property type="entry name" value="ARID"/>
    <property type="match status" value="1"/>
</dbReference>
<dbReference type="InterPro" id="IPR036431">
    <property type="entry name" value="ARID_dom_sf"/>
</dbReference>
<feature type="compositionally biased region" description="Basic and acidic residues" evidence="2">
    <location>
        <begin position="232"/>
        <end position="241"/>
    </location>
</feature>
<dbReference type="PANTHER" id="PTHR46410">
    <property type="entry name" value="AT-RICH INTERACTIVE DOMAIN-CONTAINING PROTEIN 2"/>
    <property type="match status" value="1"/>
</dbReference>
<dbReference type="InterPro" id="IPR001005">
    <property type="entry name" value="SANT/Myb"/>
</dbReference>
<name>A0A4D6MS64_VIGUN</name>
<dbReference type="EMBL" id="CP039352">
    <property type="protein sequence ID" value="QCE02725.1"/>
    <property type="molecule type" value="Genomic_DNA"/>
</dbReference>
<feature type="domain" description="ARID" evidence="3">
    <location>
        <begin position="25"/>
        <end position="118"/>
    </location>
</feature>
<gene>
    <name evidence="4" type="ORF">DEO72_LG8g740</name>
</gene>
<proteinExistence type="predicted"/>
<dbReference type="InterPro" id="IPR000949">
    <property type="entry name" value="ELM2_dom"/>
</dbReference>
<reference evidence="4 5" key="1">
    <citation type="submission" date="2019-04" db="EMBL/GenBank/DDBJ databases">
        <title>An improved genome assembly and genetic linkage map for asparagus bean, Vigna unguiculata ssp. sesquipedialis.</title>
        <authorList>
            <person name="Xia Q."/>
            <person name="Zhang R."/>
            <person name="Dong Y."/>
        </authorList>
    </citation>
    <scope>NUCLEOTIDE SEQUENCE [LARGE SCALE GENOMIC DNA]</scope>
    <source>
        <tissue evidence="4">Leaf</tissue>
    </source>
</reference>
<evidence type="ECO:0000259" key="3">
    <source>
        <dbReference type="PROSITE" id="PS51011"/>
    </source>
</evidence>
<dbReference type="SUPFAM" id="SSF46774">
    <property type="entry name" value="ARID-like"/>
    <property type="match status" value="1"/>
</dbReference>
<keyword evidence="5" id="KW-1185">Reference proteome</keyword>
<evidence type="ECO:0000313" key="4">
    <source>
        <dbReference type="EMBL" id="QCE02725.1"/>
    </source>
</evidence>
<dbReference type="InterPro" id="IPR001606">
    <property type="entry name" value="ARID_dom"/>
</dbReference>
<feature type="compositionally biased region" description="Acidic residues" evidence="2">
    <location>
        <begin position="617"/>
        <end position="627"/>
    </location>
</feature>
<dbReference type="Gene3D" id="1.10.150.60">
    <property type="entry name" value="ARID DNA-binding domain"/>
    <property type="match status" value="1"/>
</dbReference>
<feature type="region of interest" description="Disordered" evidence="2">
    <location>
        <begin position="415"/>
        <end position="446"/>
    </location>
</feature>
<feature type="region of interest" description="Disordered" evidence="2">
    <location>
        <begin position="169"/>
        <end position="314"/>
    </location>
</feature>
<feature type="compositionally biased region" description="Polar residues" evidence="2">
    <location>
        <begin position="422"/>
        <end position="445"/>
    </location>
</feature>
<dbReference type="SMART" id="SM00501">
    <property type="entry name" value="BRIGHT"/>
    <property type="match status" value="1"/>
</dbReference>
<dbReference type="Proteomes" id="UP000501690">
    <property type="component" value="Linkage Group LG8"/>
</dbReference>
<dbReference type="SMART" id="SM01189">
    <property type="entry name" value="ELM2"/>
    <property type="match status" value="1"/>
</dbReference>
<evidence type="ECO:0000256" key="2">
    <source>
        <dbReference type="SAM" id="MobiDB-lite"/>
    </source>
</evidence>
<keyword evidence="1" id="KW-0539">Nucleus</keyword>
<organism evidence="4 5">
    <name type="scientific">Vigna unguiculata</name>
    <name type="common">Cowpea</name>
    <dbReference type="NCBI Taxonomy" id="3917"/>
    <lineage>
        <taxon>Eukaryota</taxon>
        <taxon>Viridiplantae</taxon>
        <taxon>Streptophyta</taxon>
        <taxon>Embryophyta</taxon>
        <taxon>Tracheophyta</taxon>
        <taxon>Spermatophyta</taxon>
        <taxon>Magnoliopsida</taxon>
        <taxon>eudicotyledons</taxon>
        <taxon>Gunneridae</taxon>
        <taxon>Pentapetalae</taxon>
        <taxon>rosids</taxon>
        <taxon>fabids</taxon>
        <taxon>Fabales</taxon>
        <taxon>Fabaceae</taxon>
        <taxon>Papilionoideae</taxon>
        <taxon>50 kb inversion clade</taxon>
        <taxon>NPAAA clade</taxon>
        <taxon>indigoferoid/millettioid clade</taxon>
        <taxon>Phaseoleae</taxon>
        <taxon>Vigna</taxon>
    </lineage>
</organism>
<dbReference type="PANTHER" id="PTHR46410:SF1">
    <property type="entry name" value="AT-RICH INTERACTIVE DOMAIN-CONTAINING PROTEIN 1"/>
    <property type="match status" value="1"/>
</dbReference>
<feature type="compositionally biased region" description="Basic and acidic residues" evidence="2">
    <location>
        <begin position="193"/>
        <end position="211"/>
    </location>
</feature>
<dbReference type="PROSITE" id="PS51011">
    <property type="entry name" value="ARID"/>
    <property type="match status" value="1"/>
</dbReference>
<dbReference type="GO" id="GO:0003677">
    <property type="term" value="F:DNA binding"/>
    <property type="evidence" value="ECO:0007669"/>
    <property type="project" value="InterPro"/>
</dbReference>
<evidence type="ECO:0000313" key="5">
    <source>
        <dbReference type="Proteomes" id="UP000501690"/>
    </source>
</evidence>
<sequence>MAGRLQFDGGVRGEDSGGIVGGSNDDSLCCFERLFAEFFSEICAFNCVLHYPPMLSDGQDVDLYRLFLVVRGKGGYDAVCNGKLWDSVGEESGMGVSVGSSVELVYSRYLSALDSWMKKVAESKVSPEFGVVDNRDKFGRRLMELQAEVEGLFSGCGDERVVLAGEDVEGGMDEDDHNLDGRELSSDNGVKGSGDEGGEHRQCSDSEMPDHDMDEGVLGNSDKGNDLMGGKEGFDGGKMPEEQAVDVSDGANNSGTGVVSGGEKCDDSDDKGLVLDASGGNSDGDSSGHKRKREGSVLDSSSDDSDNSPSRKRMRESAMDMLNWVTGVAKNPGDPEVGSIPEKSKWKSYTSQEVWKQVLLFREGAFYRRGSEHSNEQRSWQNQKMHPCLYEDQVVTNYNLRDRLKCDKKLQSLRSSSDSSLGTENRTPSSHTEGQSELLDSSDANSGLDKCSTVRIPLGTNHQAELPEWTGVTSESDSKWLGTRIWPQQIVNTGLIERDPIGKGRQGSCGCSEEGSIECVRFHISEKRAKVQLELGDAFYDWDFDRVGEDVRLMWTKEEEKKFEDVVRSNPPSLEKYYWDYIFRAFPDKSRADLVSYYFNVFMLQRRGYQNRHTPDDIDSDDNDDEAGPLRNVFGHQMQSSRGSILLTPKKSHKKGK</sequence>
<dbReference type="AlphaFoldDB" id="A0A4D6MS64"/>
<accession>A0A4D6MS64</accession>
<feature type="region of interest" description="Disordered" evidence="2">
    <location>
        <begin position="612"/>
        <end position="657"/>
    </location>
</feature>
<dbReference type="CDD" id="cd16100">
    <property type="entry name" value="ARID"/>
    <property type="match status" value="1"/>
</dbReference>
<protein>
    <recommendedName>
        <fullName evidence="3">ARID domain-containing protein</fullName>
    </recommendedName>
</protein>
<dbReference type="Pfam" id="PF01388">
    <property type="entry name" value="ARID"/>
    <property type="match status" value="1"/>
</dbReference>
<dbReference type="CDD" id="cd00167">
    <property type="entry name" value="SANT"/>
    <property type="match status" value="1"/>
</dbReference>
<evidence type="ECO:0000256" key="1">
    <source>
        <dbReference type="ARBA" id="ARBA00023242"/>
    </source>
</evidence>